<proteinExistence type="predicted"/>
<name>A0A6G1IBL0_9PLEO</name>
<feature type="region of interest" description="Disordered" evidence="5">
    <location>
        <begin position="371"/>
        <end position="400"/>
    </location>
</feature>
<feature type="transmembrane region" description="Helical" evidence="6">
    <location>
        <begin position="143"/>
        <end position="167"/>
    </location>
</feature>
<evidence type="ECO:0000256" key="6">
    <source>
        <dbReference type="SAM" id="Phobius"/>
    </source>
</evidence>
<feature type="region of interest" description="Disordered" evidence="5">
    <location>
        <begin position="1"/>
        <end position="96"/>
    </location>
</feature>
<feature type="compositionally biased region" description="Polar residues" evidence="5">
    <location>
        <begin position="41"/>
        <end position="95"/>
    </location>
</feature>
<evidence type="ECO:0000256" key="2">
    <source>
        <dbReference type="ARBA" id="ARBA00022692"/>
    </source>
</evidence>
<evidence type="ECO:0000313" key="8">
    <source>
        <dbReference type="Proteomes" id="UP000799291"/>
    </source>
</evidence>
<dbReference type="InterPro" id="IPR051694">
    <property type="entry name" value="Immunoregulatory_rcpt-like"/>
</dbReference>
<evidence type="ECO:0000313" key="7">
    <source>
        <dbReference type="EMBL" id="KAF2675604.1"/>
    </source>
</evidence>
<keyword evidence="3 6" id="KW-1133">Transmembrane helix</keyword>
<evidence type="ECO:0000256" key="3">
    <source>
        <dbReference type="ARBA" id="ARBA00022989"/>
    </source>
</evidence>
<accession>A0A6G1IBL0</accession>
<protein>
    <submittedName>
        <fullName evidence="7">Uncharacterized protein</fullName>
    </submittedName>
</protein>
<dbReference type="GO" id="GO:0071944">
    <property type="term" value="C:cell periphery"/>
    <property type="evidence" value="ECO:0007669"/>
    <property type="project" value="UniProtKB-ARBA"/>
</dbReference>
<evidence type="ECO:0000256" key="5">
    <source>
        <dbReference type="SAM" id="MobiDB-lite"/>
    </source>
</evidence>
<feature type="compositionally biased region" description="Polar residues" evidence="5">
    <location>
        <begin position="1"/>
        <end position="12"/>
    </location>
</feature>
<gene>
    <name evidence="7" type="ORF">K458DRAFT_397804</name>
</gene>
<organism evidence="7 8">
    <name type="scientific">Lentithecium fluviatile CBS 122367</name>
    <dbReference type="NCBI Taxonomy" id="1168545"/>
    <lineage>
        <taxon>Eukaryota</taxon>
        <taxon>Fungi</taxon>
        <taxon>Dikarya</taxon>
        <taxon>Ascomycota</taxon>
        <taxon>Pezizomycotina</taxon>
        <taxon>Dothideomycetes</taxon>
        <taxon>Pleosporomycetidae</taxon>
        <taxon>Pleosporales</taxon>
        <taxon>Massarineae</taxon>
        <taxon>Lentitheciaceae</taxon>
        <taxon>Lentithecium</taxon>
    </lineage>
</organism>
<reference evidence="7" key="1">
    <citation type="journal article" date="2020" name="Stud. Mycol.">
        <title>101 Dothideomycetes genomes: a test case for predicting lifestyles and emergence of pathogens.</title>
        <authorList>
            <person name="Haridas S."/>
            <person name="Albert R."/>
            <person name="Binder M."/>
            <person name="Bloem J."/>
            <person name="Labutti K."/>
            <person name="Salamov A."/>
            <person name="Andreopoulos B."/>
            <person name="Baker S."/>
            <person name="Barry K."/>
            <person name="Bills G."/>
            <person name="Bluhm B."/>
            <person name="Cannon C."/>
            <person name="Castanera R."/>
            <person name="Culley D."/>
            <person name="Daum C."/>
            <person name="Ezra D."/>
            <person name="Gonzalez J."/>
            <person name="Henrissat B."/>
            <person name="Kuo A."/>
            <person name="Liang C."/>
            <person name="Lipzen A."/>
            <person name="Lutzoni F."/>
            <person name="Magnuson J."/>
            <person name="Mondo S."/>
            <person name="Nolan M."/>
            <person name="Ohm R."/>
            <person name="Pangilinan J."/>
            <person name="Park H.-J."/>
            <person name="Ramirez L."/>
            <person name="Alfaro M."/>
            <person name="Sun H."/>
            <person name="Tritt A."/>
            <person name="Yoshinaga Y."/>
            <person name="Zwiers L.-H."/>
            <person name="Turgeon B."/>
            <person name="Goodwin S."/>
            <person name="Spatafora J."/>
            <person name="Crous P."/>
            <person name="Grigoriev I."/>
        </authorList>
    </citation>
    <scope>NUCLEOTIDE SEQUENCE</scope>
    <source>
        <strain evidence="7">CBS 122367</strain>
    </source>
</reference>
<dbReference type="Proteomes" id="UP000799291">
    <property type="component" value="Unassembled WGS sequence"/>
</dbReference>
<dbReference type="PANTHER" id="PTHR15549:SF26">
    <property type="entry name" value="AXIAL BUDDING PATTERN PROTEIN 2-RELATED"/>
    <property type="match status" value="1"/>
</dbReference>
<evidence type="ECO:0000256" key="4">
    <source>
        <dbReference type="ARBA" id="ARBA00023136"/>
    </source>
</evidence>
<keyword evidence="4 6" id="KW-0472">Membrane</keyword>
<sequence>MAQATAGTSSNDDPNRCVSIVLPTPSESEHGSPTGLVSRMPISSQSWETRIPGTTRQSAKSCSGEPQSTRPTSEEPQPTTSASGSQSTLPGISTLPTSVETTSTVYSFTTTTTTSTPIPPQPTAPKVPDAHNSGRPRSSLSELAIGGIVASVVITITGLVILACLHWKRRQKDRFKNQKLWQKHAPPKDDARQSWASFFQSDRAGITHDRGDRDRNTLGLASAEKMDVANALRWAEETRSVPPTPRDDRIRFAEATIWNPVNQQYRPSQSYQQGAQSRVGSATRGPLPLSPALSPEVRQVMKRLLLTPDLREADARAPTASGLTVTPPQPPHALTPEHDEAVRMSQIFRNHSVSPVYGFSPNAPHALQADYNAMSPPQSPRAMPWSVLSPGQEHWTGYGQ</sequence>
<dbReference type="PANTHER" id="PTHR15549">
    <property type="entry name" value="PAIRED IMMUNOGLOBULIN-LIKE TYPE 2 RECEPTOR"/>
    <property type="match status" value="1"/>
</dbReference>
<dbReference type="EMBL" id="MU005662">
    <property type="protein sequence ID" value="KAF2675604.1"/>
    <property type="molecule type" value="Genomic_DNA"/>
</dbReference>
<comment type="subcellular location">
    <subcellularLocation>
        <location evidence="1">Membrane</location>
        <topology evidence="1">Single-pass membrane protein</topology>
    </subcellularLocation>
</comment>
<feature type="region of interest" description="Disordered" evidence="5">
    <location>
        <begin position="263"/>
        <end position="292"/>
    </location>
</feature>
<feature type="region of interest" description="Disordered" evidence="5">
    <location>
        <begin position="110"/>
        <end position="138"/>
    </location>
</feature>
<feature type="compositionally biased region" description="Polar residues" evidence="5">
    <location>
        <begin position="263"/>
        <end position="280"/>
    </location>
</feature>
<evidence type="ECO:0000256" key="1">
    <source>
        <dbReference type="ARBA" id="ARBA00004167"/>
    </source>
</evidence>
<dbReference type="GO" id="GO:0016020">
    <property type="term" value="C:membrane"/>
    <property type="evidence" value="ECO:0007669"/>
    <property type="project" value="UniProtKB-SubCell"/>
</dbReference>
<keyword evidence="8" id="KW-1185">Reference proteome</keyword>
<dbReference type="AlphaFoldDB" id="A0A6G1IBL0"/>
<keyword evidence="2 6" id="KW-0812">Transmembrane</keyword>